<dbReference type="EMBL" id="HBJA01114427">
    <property type="protein sequence ID" value="CAE0828153.1"/>
    <property type="molecule type" value="Transcribed_RNA"/>
</dbReference>
<evidence type="ECO:0000313" key="3">
    <source>
        <dbReference type="EMBL" id="CAE0828154.1"/>
    </source>
</evidence>
<evidence type="ECO:0000313" key="2">
    <source>
        <dbReference type="EMBL" id="CAE0828153.1"/>
    </source>
</evidence>
<accession>A0A6T2FB66</accession>
<name>A0A6T2FB66_9EUGL</name>
<evidence type="ECO:0000256" key="1">
    <source>
        <dbReference type="SAM" id="MobiDB-lite"/>
    </source>
</evidence>
<feature type="compositionally biased region" description="Polar residues" evidence="1">
    <location>
        <begin position="14"/>
        <end position="23"/>
    </location>
</feature>
<proteinExistence type="predicted"/>
<sequence>MCANQLPRQPGPPQNSSSTQVQYNAVPASTGCDPPERDVVFIDDIGTKSPFHAEMPQKRRCTRNLKRPNVLPETTALDPATAIKFPPAAVDELDRWLRHMISPVNPTHDEYNCVGCSVSVGRALAGLRQAAQPVPPGTQELCLSFQRSGDAVTGMWISDRAFLMEFFPAKPMFKKTEVISVKQEDGDAWSAETQHWKGVQCEKSSLDRVADDIKKWATTAGSAISGFVFYVKLDESQFHMTNFITVMHGFDVIVRFIDAQNGVVDDKPLMVDTDGLPYQSNVFFLSQSGQRPQQQEIKAVKAEHVS</sequence>
<gene>
    <name evidence="2" type="ORF">EGYM00163_LOCUS39422</name>
    <name evidence="3" type="ORF">EGYM00163_LOCUS39423</name>
</gene>
<protein>
    <submittedName>
        <fullName evidence="2">Uncharacterized protein</fullName>
    </submittedName>
</protein>
<reference evidence="2" key="1">
    <citation type="submission" date="2021-01" db="EMBL/GenBank/DDBJ databases">
        <authorList>
            <person name="Corre E."/>
            <person name="Pelletier E."/>
            <person name="Niang G."/>
            <person name="Scheremetjew M."/>
            <person name="Finn R."/>
            <person name="Kale V."/>
            <person name="Holt S."/>
            <person name="Cochrane G."/>
            <person name="Meng A."/>
            <person name="Brown T."/>
            <person name="Cohen L."/>
        </authorList>
    </citation>
    <scope>NUCLEOTIDE SEQUENCE</scope>
    <source>
        <strain evidence="2">CCMP1594</strain>
    </source>
</reference>
<dbReference type="EMBL" id="HBJA01114428">
    <property type="protein sequence ID" value="CAE0828154.1"/>
    <property type="molecule type" value="Transcribed_RNA"/>
</dbReference>
<feature type="region of interest" description="Disordered" evidence="1">
    <location>
        <begin position="1"/>
        <end position="32"/>
    </location>
</feature>
<dbReference type="AlphaFoldDB" id="A0A6T2FB66"/>
<organism evidence="2">
    <name type="scientific">Eutreptiella gymnastica</name>
    <dbReference type="NCBI Taxonomy" id="73025"/>
    <lineage>
        <taxon>Eukaryota</taxon>
        <taxon>Discoba</taxon>
        <taxon>Euglenozoa</taxon>
        <taxon>Euglenida</taxon>
        <taxon>Spirocuta</taxon>
        <taxon>Euglenophyceae</taxon>
        <taxon>Eutreptiales</taxon>
        <taxon>Eutreptiaceae</taxon>
        <taxon>Eutreptiella</taxon>
    </lineage>
</organism>